<dbReference type="Proteomes" id="UP000612956">
    <property type="component" value="Unassembled WGS sequence"/>
</dbReference>
<proteinExistence type="predicted"/>
<sequence>MKFRITGTLDELRRARALLGETFDVREASQPYLNRGDSTLYRLYIDAELPTDATDPAAGG</sequence>
<dbReference type="RefSeq" id="WP_188831186.1">
    <property type="nucleotide sequence ID" value="NZ_BMMW01000007.1"/>
</dbReference>
<organism evidence="1 2">
    <name type="scientific">Nocardia camponoti</name>
    <dbReference type="NCBI Taxonomy" id="1616106"/>
    <lineage>
        <taxon>Bacteria</taxon>
        <taxon>Bacillati</taxon>
        <taxon>Actinomycetota</taxon>
        <taxon>Actinomycetes</taxon>
        <taxon>Mycobacteriales</taxon>
        <taxon>Nocardiaceae</taxon>
        <taxon>Nocardia</taxon>
    </lineage>
</organism>
<accession>A0A917QV46</accession>
<reference evidence="1" key="2">
    <citation type="submission" date="2020-09" db="EMBL/GenBank/DDBJ databases">
        <authorList>
            <person name="Sun Q."/>
            <person name="Zhou Y."/>
        </authorList>
    </citation>
    <scope>NUCLEOTIDE SEQUENCE</scope>
    <source>
        <strain evidence="1">CGMCC 4.7278</strain>
    </source>
</reference>
<name>A0A917QV46_9NOCA</name>
<dbReference type="EMBL" id="BMMW01000007">
    <property type="protein sequence ID" value="GGK68839.1"/>
    <property type="molecule type" value="Genomic_DNA"/>
</dbReference>
<protein>
    <submittedName>
        <fullName evidence="1">Uncharacterized protein</fullName>
    </submittedName>
</protein>
<gene>
    <name evidence="1" type="ORF">GCM10011591_46230</name>
</gene>
<dbReference type="AlphaFoldDB" id="A0A917QV46"/>
<keyword evidence="2" id="KW-1185">Reference proteome</keyword>
<evidence type="ECO:0000313" key="2">
    <source>
        <dbReference type="Proteomes" id="UP000612956"/>
    </source>
</evidence>
<comment type="caution">
    <text evidence="1">The sequence shown here is derived from an EMBL/GenBank/DDBJ whole genome shotgun (WGS) entry which is preliminary data.</text>
</comment>
<reference evidence="1" key="1">
    <citation type="journal article" date="2014" name="Int. J. Syst. Evol. Microbiol.">
        <title>Complete genome sequence of Corynebacterium casei LMG S-19264T (=DSM 44701T), isolated from a smear-ripened cheese.</title>
        <authorList>
            <consortium name="US DOE Joint Genome Institute (JGI-PGF)"/>
            <person name="Walter F."/>
            <person name="Albersmeier A."/>
            <person name="Kalinowski J."/>
            <person name="Ruckert C."/>
        </authorList>
    </citation>
    <scope>NUCLEOTIDE SEQUENCE</scope>
    <source>
        <strain evidence="1">CGMCC 4.7278</strain>
    </source>
</reference>
<evidence type="ECO:0000313" key="1">
    <source>
        <dbReference type="EMBL" id="GGK68839.1"/>
    </source>
</evidence>